<dbReference type="STRING" id="1223545.GS4_51_00040"/>
<gene>
    <name evidence="1" type="ORF">GS4_51_00040</name>
</gene>
<proteinExistence type="predicted"/>
<name>M0QRQ2_9ACTN</name>
<organism evidence="1 2">
    <name type="scientific">Gordonia soli NBRC 108243</name>
    <dbReference type="NCBI Taxonomy" id="1223545"/>
    <lineage>
        <taxon>Bacteria</taxon>
        <taxon>Bacillati</taxon>
        <taxon>Actinomycetota</taxon>
        <taxon>Actinomycetes</taxon>
        <taxon>Mycobacteriales</taxon>
        <taxon>Gordoniaceae</taxon>
        <taxon>Gordonia</taxon>
    </lineage>
</organism>
<keyword evidence="2" id="KW-1185">Reference proteome</keyword>
<accession>M0QRQ2</accession>
<dbReference type="EMBL" id="BANX01000051">
    <property type="protein sequence ID" value="GAC71066.1"/>
    <property type="molecule type" value="Genomic_DNA"/>
</dbReference>
<protein>
    <submittedName>
        <fullName evidence="1">Uncharacterized protein</fullName>
    </submittedName>
</protein>
<sequence>MSDTTDLARLDFTPQVRCDSASPQVACMSPAEYRLVMHPPKAPGATECGNHVSLLCRFCTDKVLMNIRRTFARARGPRPVCPVCGKPFREPHGIVKEVERL</sequence>
<evidence type="ECO:0000313" key="2">
    <source>
        <dbReference type="Proteomes" id="UP000011666"/>
    </source>
</evidence>
<evidence type="ECO:0000313" key="1">
    <source>
        <dbReference type="EMBL" id="GAC71066.1"/>
    </source>
</evidence>
<reference evidence="1 2" key="1">
    <citation type="submission" date="2013-01" db="EMBL/GenBank/DDBJ databases">
        <title>Whole genome shotgun sequence of Gordonia soli NBRC 108243.</title>
        <authorList>
            <person name="Isaki-Nakamura S."/>
            <person name="Hosoyama A."/>
            <person name="Tsuchikane K."/>
            <person name="Ando Y."/>
            <person name="Baba S."/>
            <person name="Ohji S."/>
            <person name="Hamada M."/>
            <person name="Tamura T."/>
            <person name="Yamazoe A."/>
            <person name="Yamazaki S."/>
            <person name="Fujita N."/>
        </authorList>
    </citation>
    <scope>NUCLEOTIDE SEQUENCE [LARGE SCALE GENOMIC DNA]</scope>
    <source>
        <strain evidence="1 2">NBRC 108243</strain>
    </source>
</reference>
<dbReference type="AlphaFoldDB" id="M0QRQ2"/>
<dbReference type="OrthoDB" id="9881736at2"/>
<dbReference type="Proteomes" id="UP000011666">
    <property type="component" value="Unassembled WGS sequence"/>
</dbReference>
<dbReference type="RefSeq" id="WP_007625735.1">
    <property type="nucleotide sequence ID" value="NZ_BANX01000051.1"/>
</dbReference>
<comment type="caution">
    <text evidence="1">The sequence shown here is derived from an EMBL/GenBank/DDBJ whole genome shotgun (WGS) entry which is preliminary data.</text>
</comment>